<gene>
    <name evidence="1" type="ORF">SAMN04487966_10562</name>
</gene>
<dbReference type="AlphaFoldDB" id="A0A1I7MLT2"/>
<dbReference type="STRING" id="574650.SAMN04487966_10562"/>
<proteinExistence type="predicted"/>
<keyword evidence="2" id="KW-1185">Reference proteome</keyword>
<protein>
    <recommendedName>
        <fullName evidence="3">Amidohydrolase family protein</fullName>
    </recommendedName>
</protein>
<dbReference type="PANTHER" id="PTHR22642:SF2">
    <property type="entry name" value="PROTEIN LONG AFTER FAR-RED 3"/>
    <property type="match status" value="1"/>
</dbReference>
<dbReference type="Gene3D" id="3.10.310.70">
    <property type="match status" value="1"/>
</dbReference>
<reference evidence="1 2" key="1">
    <citation type="submission" date="2016-10" db="EMBL/GenBank/DDBJ databases">
        <authorList>
            <person name="de Groot N.N."/>
        </authorList>
    </citation>
    <scope>NUCLEOTIDE SEQUENCE [LARGE SCALE GENOMIC DNA]</scope>
    <source>
        <strain evidence="1 2">CGMCC 1.7054</strain>
    </source>
</reference>
<dbReference type="SUPFAM" id="SSF51338">
    <property type="entry name" value="Composite domain of metallo-dependent hydrolases"/>
    <property type="match status" value="1"/>
</dbReference>
<sequence length="347" mass="36036">MSTLYLNGVIHSVADPYATAMIVDNGLIAWVGADDSAERMLRATGVTDQETVDLNGALVTPAFVDSWSTRASGDGAEAGVFLTAGPASADPQVTYQQVATADQIPDDVAVGWQMPTGDAGGEETARMLRATTERAAQTVVIPQDSESVATLLRILSELTQDLGAAALGRAGHRLVWNGGLSSDQVQTLSTLGVSVTVVPDEDGAVATPVGALLAAGVPVSWGSGDQHPQPWRLVRALLEHPEPEQRISARGGFTVATRAGLRVLPAGSVQPDQQMAGRLAPSSPATFAVWEVESLSVQAPDGRVSAWSTDTRAGTPLLPVLDAQSAEPRLLATVVGGTTVHRSPEFP</sequence>
<dbReference type="RefSeq" id="WP_091696851.1">
    <property type="nucleotide sequence ID" value="NZ_FPCG01000005.1"/>
</dbReference>
<dbReference type="Gene3D" id="3.20.20.140">
    <property type="entry name" value="Metal-dependent hydrolases"/>
    <property type="match status" value="1"/>
</dbReference>
<dbReference type="Proteomes" id="UP000198881">
    <property type="component" value="Unassembled WGS sequence"/>
</dbReference>
<accession>A0A1I7MLT2</accession>
<dbReference type="GO" id="GO:0016810">
    <property type="term" value="F:hydrolase activity, acting on carbon-nitrogen (but not peptide) bonds"/>
    <property type="evidence" value="ECO:0007669"/>
    <property type="project" value="InterPro"/>
</dbReference>
<dbReference type="PANTHER" id="PTHR22642">
    <property type="entry name" value="IMIDAZOLONEPROPIONASE"/>
    <property type="match status" value="1"/>
</dbReference>
<dbReference type="InterPro" id="IPR011059">
    <property type="entry name" value="Metal-dep_hydrolase_composite"/>
</dbReference>
<dbReference type="EMBL" id="FPCG01000005">
    <property type="protein sequence ID" value="SFV22867.1"/>
    <property type="molecule type" value="Genomic_DNA"/>
</dbReference>
<dbReference type="Gene3D" id="2.30.40.10">
    <property type="entry name" value="Urease, subunit C, domain 1"/>
    <property type="match status" value="1"/>
</dbReference>
<organism evidence="1 2">
    <name type="scientific">Micrococcus terreus</name>
    <dbReference type="NCBI Taxonomy" id="574650"/>
    <lineage>
        <taxon>Bacteria</taxon>
        <taxon>Bacillati</taxon>
        <taxon>Actinomycetota</taxon>
        <taxon>Actinomycetes</taxon>
        <taxon>Micrococcales</taxon>
        <taxon>Micrococcaceae</taxon>
        <taxon>Micrococcus</taxon>
    </lineage>
</organism>
<name>A0A1I7MLT2_9MICC</name>
<evidence type="ECO:0008006" key="3">
    <source>
        <dbReference type="Google" id="ProtNLM"/>
    </source>
</evidence>
<dbReference type="OrthoDB" id="3238066at2"/>
<evidence type="ECO:0000313" key="1">
    <source>
        <dbReference type="EMBL" id="SFV22867.1"/>
    </source>
</evidence>
<evidence type="ECO:0000313" key="2">
    <source>
        <dbReference type="Proteomes" id="UP000198881"/>
    </source>
</evidence>